<dbReference type="Proteomes" id="UP000632454">
    <property type="component" value="Unassembled WGS sequence"/>
</dbReference>
<evidence type="ECO:0000256" key="2">
    <source>
        <dbReference type="ARBA" id="ARBA00023125"/>
    </source>
</evidence>
<evidence type="ECO:0000259" key="5">
    <source>
        <dbReference type="PROSITE" id="PS50977"/>
    </source>
</evidence>
<dbReference type="EMBL" id="BMCS01000001">
    <property type="protein sequence ID" value="GGF10261.1"/>
    <property type="molecule type" value="Genomic_DNA"/>
</dbReference>
<evidence type="ECO:0000256" key="3">
    <source>
        <dbReference type="ARBA" id="ARBA00023163"/>
    </source>
</evidence>
<dbReference type="Pfam" id="PF00440">
    <property type="entry name" value="TetR_N"/>
    <property type="match status" value="1"/>
</dbReference>
<keyword evidence="1" id="KW-0805">Transcription regulation</keyword>
<comment type="caution">
    <text evidence="6">The sequence shown here is derived from an EMBL/GenBank/DDBJ whole genome shotgun (WGS) entry which is preliminary data.</text>
</comment>
<dbReference type="Gene3D" id="1.10.357.10">
    <property type="entry name" value="Tetracycline Repressor, domain 2"/>
    <property type="match status" value="1"/>
</dbReference>
<dbReference type="SUPFAM" id="SSF46689">
    <property type="entry name" value="Homeodomain-like"/>
    <property type="match status" value="1"/>
</dbReference>
<sequence length="195" mass="20799">MSSALAVLRERGVARLTTREVATRAGVSEGSIFYHFGDRQALLTAVFHEALRPLFAFKNDMDATEVRVLEDVRAVLEQYVGAVHTFLDDGLDLLVAAHGDGGLRDEVGAVITANDFGPHRGVAAMSRYFGALKEAGLVADDVDTDTAAYLMVSATFLRSAQPKLFGHAKGVASMTDVIDVVLRMLGADARTSGSV</sequence>
<organism evidence="6 7">
    <name type="scientific">Williamsia phyllosphaerae</name>
    <dbReference type="NCBI Taxonomy" id="885042"/>
    <lineage>
        <taxon>Bacteria</taxon>
        <taxon>Bacillati</taxon>
        <taxon>Actinomycetota</taxon>
        <taxon>Actinomycetes</taxon>
        <taxon>Mycobacteriales</taxon>
        <taxon>Nocardiaceae</taxon>
        <taxon>Williamsia</taxon>
    </lineage>
</organism>
<reference evidence="7" key="1">
    <citation type="journal article" date="2019" name="Int. J. Syst. Evol. Microbiol.">
        <title>The Global Catalogue of Microorganisms (GCM) 10K type strain sequencing project: providing services to taxonomists for standard genome sequencing and annotation.</title>
        <authorList>
            <consortium name="The Broad Institute Genomics Platform"/>
            <consortium name="The Broad Institute Genome Sequencing Center for Infectious Disease"/>
            <person name="Wu L."/>
            <person name="Ma J."/>
        </authorList>
    </citation>
    <scope>NUCLEOTIDE SEQUENCE [LARGE SCALE GENOMIC DNA]</scope>
    <source>
        <strain evidence="7">CCM 7855</strain>
    </source>
</reference>
<keyword evidence="3" id="KW-0804">Transcription</keyword>
<evidence type="ECO:0000313" key="6">
    <source>
        <dbReference type="EMBL" id="GGF10261.1"/>
    </source>
</evidence>
<accession>A0ABQ1U829</accession>
<evidence type="ECO:0000256" key="4">
    <source>
        <dbReference type="PROSITE-ProRule" id="PRU00335"/>
    </source>
</evidence>
<keyword evidence="7" id="KW-1185">Reference proteome</keyword>
<dbReference type="PROSITE" id="PS50977">
    <property type="entry name" value="HTH_TETR_2"/>
    <property type="match status" value="1"/>
</dbReference>
<keyword evidence="2 4" id="KW-0238">DNA-binding</keyword>
<protein>
    <recommendedName>
        <fullName evidence="5">HTH tetR-type domain-containing protein</fullName>
    </recommendedName>
</protein>
<evidence type="ECO:0000313" key="7">
    <source>
        <dbReference type="Proteomes" id="UP000632454"/>
    </source>
</evidence>
<dbReference type="PANTHER" id="PTHR30055">
    <property type="entry name" value="HTH-TYPE TRANSCRIPTIONAL REGULATOR RUTR"/>
    <property type="match status" value="1"/>
</dbReference>
<gene>
    <name evidence="6" type="ORF">GCM10007298_02770</name>
</gene>
<proteinExistence type="predicted"/>
<dbReference type="PANTHER" id="PTHR30055:SF234">
    <property type="entry name" value="HTH-TYPE TRANSCRIPTIONAL REGULATOR BETI"/>
    <property type="match status" value="1"/>
</dbReference>
<dbReference type="InterPro" id="IPR050109">
    <property type="entry name" value="HTH-type_TetR-like_transc_reg"/>
</dbReference>
<feature type="domain" description="HTH tetR-type" evidence="5">
    <location>
        <begin position="1"/>
        <end position="54"/>
    </location>
</feature>
<evidence type="ECO:0000256" key="1">
    <source>
        <dbReference type="ARBA" id="ARBA00023015"/>
    </source>
</evidence>
<feature type="DNA-binding region" description="H-T-H motif" evidence="4">
    <location>
        <begin position="17"/>
        <end position="36"/>
    </location>
</feature>
<dbReference type="InterPro" id="IPR001647">
    <property type="entry name" value="HTH_TetR"/>
</dbReference>
<dbReference type="InterPro" id="IPR009057">
    <property type="entry name" value="Homeodomain-like_sf"/>
</dbReference>
<name>A0ABQ1U829_9NOCA</name>